<evidence type="ECO:0000256" key="10">
    <source>
        <dbReference type="ARBA" id="ARBA00023157"/>
    </source>
</evidence>
<accession>A0A9W7DJW6</accession>
<keyword evidence="15" id="KW-1185">Reference proteome</keyword>
<dbReference type="NCBIfam" id="TIGR00420">
    <property type="entry name" value="trmU"/>
    <property type="match status" value="1"/>
</dbReference>
<dbReference type="Pfam" id="PF20259">
    <property type="entry name" value="tRNA_Me_trans_M"/>
    <property type="match status" value="1"/>
</dbReference>
<evidence type="ECO:0000256" key="9">
    <source>
        <dbReference type="ARBA" id="ARBA00022884"/>
    </source>
</evidence>
<comment type="catalytic activity">
    <reaction evidence="11">
        <text>5-taurinomethyluridine(34) in tRNA + S-sulfanyl-L-cysteinyl-[protein] + AH2 + ATP = 5-taurinomethyl-2-thiouridine(34) in tRNA + L-cysteinyl-[protein] + A + AMP + diphosphate + H(+)</text>
        <dbReference type="Rhea" id="RHEA:47040"/>
        <dbReference type="Rhea" id="RHEA-COMP:10131"/>
        <dbReference type="Rhea" id="RHEA-COMP:11726"/>
        <dbReference type="Rhea" id="RHEA-COMP:11732"/>
        <dbReference type="Rhea" id="RHEA-COMP:11733"/>
        <dbReference type="ChEBI" id="CHEBI:13193"/>
        <dbReference type="ChEBI" id="CHEBI:15378"/>
        <dbReference type="ChEBI" id="CHEBI:17499"/>
        <dbReference type="ChEBI" id="CHEBI:29950"/>
        <dbReference type="ChEBI" id="CHEBI:30616"/>
        <dbReference type="ChEBI" id="CHEBI:33019"/>
        <dbReference type="ChEBI" id="CHEBI:61963"/>
        <dbReference type="ChEBI" id="CHEBI:87171"/>
        <dbReference type="ChEBI" id="CHEBI:87172"/>
        <dbReference type="ChEBI" id="CHEBI:456215"/>
        <dbReference type="EC" id="2.8.1.14"/>
    </reaction>
</comment>
<keyword evidence="10" id="KW-1015">Disulfide bond</keyword>
<dbReference type="FunFam" id="2.30.30.280:FF:000001">
    <property type="entry name" value="tRNA-specific 2-thiouridylase MnmA"/>
    <property type="match status" value="1"/>
</dbReference>
<dbReference type="EC" id="2.8.1.14" evidence="3"/>
<dbReference type="PANTHER" id="PTHR11933">
    <property type="entry name" value="TRNA 5-METHYLAMINOMETHYL-2-THIOURIDYLATE -METHYLTRANSFERASE"/>
    <property type="match status" value="1"/>
</dbReference>
<organism evidence="14 15">
    <name type="scientific">Ambrosiozyma monospora</name>
    <name type="common">Yeast</name>
    <name type="synonym">Endomycopsis monosporus</name>
    <dbReference type="NCBI Taxonomy" id="43982"/>
    <lineage>
        <taxon>Eukaryota</taxon>
        <taxon>Fungi</taxon>
        <taxon>Dikarya</taxon>
        <taxon>Ascomycota</taxon>
        <taxon>Saccharomycotina</taxon>
        <taxon>Pichiomycetes</taxon>
        <taxon>Pichiales</taxon>
        <taxon>Pichiaceae</taxon>
        <taxon>Ambrosiozyma</taxon>
    </lineage>
</organism>
<dbReference type="InterPro" id="IPR004506">
    <property type="entry name" value="MnmA-like"/>
</dbReference>
<dbReference type="GO" id="GO:0002143">
    <property type="term" value="P:tRNA wobble position uridine thiolation"/>
    <property type="evidence" value="ECO:0007669"/>
    <property type="project" value="TreeGrafter"/>
</dbReference>
<dbReference type="GO" id="GO:0005739">
    <property type="term" value="C:mitochondrion"/>
    <property type="evidence" value="ECO:0007669"/>
    <property type="project" value="TreeGrafter"/>
</dbReference>
<protein>
    <recommendedName>
        <fullName evidence="3">tRNA-5-taurinomethyluridine 2-sulfurtransferase</fullName>
        <ecNumber evidence="3">2.8.1.14</ecNumber>
    </recommendedName>
</protein>
<keyword evidence="4" id="KW-0820">tRNA-binding</keyword>
<evidence type="ECO:0000256" key="11">
    <source>
        <dbReference type="ARBA" id="ARBA00049564"/>
    </source>
</evidence>
<keyword evidence="6" id="KW-0819">tRNA processing</keyword>
<comment type="function">
    <text evidence="1">Catalyzes the 2-thiolation of uridine at the wobble position (U34) of mitochondrial tRNA(Lys), tRNA(Glu) and tRNA(Gln). Required for the formation of 5-taurinomethyl-2-thiouridine (tm5s2U) of mitochondrial tRNA(Lys), tRNA(Glu), and tRNA(Gln) at the wobble position. ATP is required to activate the C2 atom of the wobble base.</text>
</comment>
<dbReference type="Pfam" id="PF03054">
    <property type="entry name" value="tRNA_Me_trans"/>
    <property type="match status" value="1"/>
</dbReference>
<evidence type="ECO:0000256" key="8">
    <source>
        <dbReference type="ARBA" id="ARBA00022840"/>
    </source>
</evidence>
<dbReference type="GO" id="GO:0016783">
    <property type="term" value="F:sulfurtransferase activity"/>
    <property type="evidence" value="ECO:0007669"/>
    <property type="project" value="InterPro"/>
</dbReference>
<dbReference type="EMBL" id="BSXU01005459">
    <property type="protein sequence ID" value="GMG53804.1"/>
    <property type="molecule type" value="Genomic_DNA"/>
</dbReference>
<dbReference type="GO" id="GO:0005524">
    <property type="term" value="F:ATP binding"/>
    <property type="evidence" value="ECO:0007669"/>
    <property type="project" value="UniProtKB-KW"/>
</dbReference>
<evidence type="ECO:0000259" key="13">
    <source>
        <dbReference type="Pfam" id="PF20259"/>
    </source>
</evidence>
<dbReference type="Proteomes" id="UP001165063">
    <property type="component" value="Unassembled WGS sequence"/>
</dbReference>
<dbReference type="InterPro" id="IPR046884">
    <property type="entry name" value="MnmA-like_central"/>
</dbReference>
<dbReference type="AlphaFoldDB" id="A0A9W7DJW6"/>
<evidence type="ECO:0000256" key="12">
    <source>
        <dbReference type="SAM" id="MobiDB-lite"/>
    </source>
</evidence>
<gene>
    <name evidence="14" type="ORF">Amon01_000743600</name>
</gene>
<evidence type="ECO:0000313" key="14">
    <source>
        <dbReference type="EMBL" id="GMG53804.1"/>
    </source>
</evidence>
<reference evidence="14" key="1">
    <citation type="submission" date="2023-04" db="EMBL/GenBank/DDBJ databases">
        <title>Ambrosiozyma monospora NBRC 1965.</title>
        <authorList>
            <person name="Ichikawa N."/>
            <person name="Sato H."/>
            <person name="Tonouchi N."/>
        </authorList>
    </citation>
    <scope>NUCLEOTIDE SEQUENCE</scope>
    <source>
        <strain evidence="14">NBRC 1965</strain>
    </source>
</reference>
<dbReference type="InterPro" id="IPR014729">
    <property type="entry name" value="Rossmann-like_a/b/a_fold"/>
</dbReference>
<dbReference type="PROSITE" id="PS51257">
    <property type="entry name" value="PROKAR_LIPOPROTEIN"/>
    <property type="match status" value="1"/>
</dbReference>
<dbReference type="InterPro" id="IPR023382">
    <property type="entry name" value="MnmA-like_central_sf"/>
</dbReference>
<dbReference type="OrthoDB" id="3685at2759"/>
<keyword evidence="7" id="KW-0547">Nucleotide-binding</keyword>
<dbReference type="GO" id="GO:0000049">
    <property type="term" value="F:tRNA binding"/>
    <property type="evidence" value="ECO:0007669"/>
    <property type="project" value="UniProtKB-KW"/>
</dbReference>
<dbReference type="Gene3D" id="2.30.30.280">
    <property type="entry name" value="Adenine nucleotide alpha hydrolases-like domains"/>
    <property type="match status" value="1"/>
</dbReference>
<keyword evidence="9" id="KW-0694">RNA-binding</keyword>
<feature type="compositionally biased region" description="Low complexity" evidence="12">
    <location>
        <begin position="47"/>
        <end position="67"/>
    </location>
</feature>
<name>A0A9W7DJW6_AMBMO</name>
<dbReference type="FunFam" id="3.40.50.620:FF:000115">
    <property type="entry name" value="tRNA-specific 2-thiouridylase MnmA"/>
    <property type="match status" value="1"/>
</dbReference>
<evidence type="ECO:0000256" key="2">
    <source>
        <dbReference type="ARBA" id="ARBA00006191"/>
    </source>
</evidence>
<evidence type="ECO:0000313" key="15">
    <source>
        <dbReference type="Proteomes" id="UP001165063"/>
    </source>
</evidence>
<evidence type="ECO:0000256" key="7">
    <source>
        <dbReference type="ARBA" id="ARBA00022741"/>
    </source>
</evidence>
<evidence type="ECO:0000256" key="6">
    <source>
        <dbReference type="ARBA" id="ARBA00022694"/>
    </source>
</evidence>
<proteinExistence type="inferred from homology"/>
<evidence type="ECO:0000256" key="4">
    <source>
        <dbReference type="ARBA" id="ARBA00022555"/>
    </source>
</evidence>
<sequence length="485" mass="55488">MFLPKSLSNLHPLKSTTITVTVPTLVSCFQIQLNRFVVVNKRRQSSLSSSSSSSLTSLSPPISIPSPIQRPHLKPQQQLTESDSKDPEIPELLRSQVPKGYRQPIPSINDEIIISMSSGVDSSVTALMYALHYPKVRGIFMSNWSSDTIMKDNNTRCTIEKDWEQVQETCKQLNIPCERVNFEKEYWNDVFEPMLNMYSKGLTPNPDVGCNKFVKFGSMVKHLESYYATNKFFLKDGQRWWLVTGHYARVLQNESNGQYQLFRSTYLPKDQSYYLSMVPEKVLSKVLMPVGHYTKPEIRKIAQFYNLLTKDKKDSQGLCFVSQVGKFKDFLAEYLPSNPGDIVTKDGKVWGHHTGLWNATIGQKSGVSMPQGDPNYHGVWFVSEKNIDKNQLVISKFDDIDAFVKDLIYVDEWTWLNDNLSMDQIKDGILNGDFVGQYRSLQDPPLQLKDFGYVDADVDVDNEGRSVRKSYGIRNHCGYEKFNLV</sequence>
<evidence type="ECO:0000256" key="1">
    <source>
        <dbReference type="ARBA" id="ARBA00003986"/>
    </source>
</evidence>
<feature type="region of interest" description="Disordered" evidence="12">
    <location>
        <begin position="47"/>
        <end position="89"/>
    </location>
</feature>
<dbReference type="PANTHER" id="PTHR11933:SF5">
    <property type="entry name" value="MITOCHONDRIAL TRNA-SPECIFIC 2-THIOURIDYLASE 1"/>
    <property type="match status" value="1"/>
</dbReference>
<dbReference type="CDD" id="cd01998">
    <property type="entry name" value="MnmA_TRMU-like"/>
    <property type="match status" value="1"/>
</dbReference>
<evidence type="ECO:0000256" key="3">
    <source>
        <dbReference type="ARBA" id="ARBA00011953"/>
    </source>
</evidence>
<evidence type="ECO:0000256" key="5">
    <source>
        <dbReference type="ARBA" id="ARBA00022679"/>
    </source>
</evidence>
<keyword evidence="8" id="KW-0067">ATP-binding</keyword>
<dbReference type="SUPFAM" id="SSF52402">
    <property type="entry name" value="Adenine nucleotide alpha hydrolases-like"/>
    <property type="match status" value="1"/>
</dbReference>
<comment type="similarity">
    <text evidence="2">Belongs to the MnmA/TRMU family.</text>
</comment>
<comment type="caution">
    <text evidence="14">The sequence shown here is derived from an EMBL/GenBank/DDBJ whole genome shotgun (WGS) entry which is preliminary data.</text>
</comment>
<feature type="domain" description="tRNA-specific 2-thiouridylase MnmA-like central" evidence="13">
    <location>
        <begin position="328"/>
        <end position="396"/>
    </location>
</feature>
<keyword evidence="5" id="KW-0808">Transferase</keyword>
<dbReference type="Gene3D" id="3.40.50.620">
    <property type="entry name" value="HUPs"/>
    <property type="match status" value="1"/>
</dbReference>